<evidence type="ECO:0000256" key="5">
    <source>
        <dbReference type="SAM" id="SignalP"/>
    </source>
</evidence>
<evidence type="ECO:0000313" key="9">
    <source>
        <dbReference type="Proteomes" id="UP001343492"/>
    </source>
</evidence>
<feature type="signal peptide" evidence="5">
    <location>
        <begin position="1"/>
        <end position="31"/>
    </location>
</feature>
<keyword evidence="2 4" id="KW-0472">Membrane</keyword>
<comment type="similarity">
    <text evidence="4">Belongs to the TonB-dependent receptor family.</text>
</comment>
<dbReference type="Pfam" id="PF07715">
    <property type="entry name" value="Plug"/>
    <property type="match status" value="1"/>
</dbReference>
<dbReference type="SUPFAM" id="SSF56935">
    <property type="entry name" value="Porins"/>
    <property type="match status" value="1"/>
</dbReference>
<protein>
    <submittedName>
        <fullName evidence="8">TonB-dependent receptor</fullName>
    </submittedName>
</protein>
<evidence type="ECO:0000256" key="3">
    <source>
        <dbReference type="ARBA" id="ARBA00023237"/>
    </source>
</evidence>
<evidence type="ECO:0000256" key="1">
    <source>
        <dbReference type="ARBA" id="ARBA00004442"/>
    </source>
</evidence>
<dbReference type="InterPro" id="IPR037066">
    <property type="entry name" value="Plug_dom_sf"/>
</dbReference>
<keyword evidence="9" id="KW-1185">Reference proteome</keyword>
<dbReference type="InterPro" id="IPR000531">
    <property type="entry name" value="Beta-barrel_TonB"/>
</dbReference>
<dbReference type="Gene3D" id="2.40.170.20">
    <property type="entry name" value="TonB-dependent receptor, beta-barrel domain"/>
    <property type="match status" value="1"/>
</dbReference>
<dbReference type="Pfam" id="PF00593">
    <property type="entry name" value="TonB_dep_Rec_b-barrel"/>
    <property type="match status" value="1"/>
</dbReference>
<dbReference type="InterPro" id="IPR012910">
    <property type="entry name" value="Plug_dom"/>
</dbReference>
<keyword evidence="5" id="KW-0732">Signal</keyword>
<sequence length="1054" mass="113312">MRKMVTVSRGRFPLLAGVALGAVALSGPVFAQDAEVTEDADQTSSGSDAILVTGSRIQTVTPFNSPDPIAIVSPEIAKKEGKLSLAEALQTSPIAAGSTQITSALSSNFVTNGGPGSQTIDLRGLGANRTLVLLNGRRAGPAGTRGGVSSFDLNVLPLSIINGIQILKTGASSVYGSDAIAGVVNITTGKREDGFTFNMNTSVPFDTGGEEYRISGSWTKTFDRGHFMIAGDYSHTNELARGDRSYLACPEANIYNESGNRADLIDPRTGKPHCEDLRWGHVWTYNLIDNMYLDGPNGEVDGGIQTSPGGRTVLIQYQYADGIAAGNLGIPAYGTPGYAGDFGAPAGFYPTGYDAASMSVQNAYHPFVAEQTIVPETDLYTIYSEGAYEISDSVELFGEFLYNRRKTYQNGWRQFWNFGWSGDLYGSGAGNYFNYWGDGWQGINFISPTPITNHSDNSQKVDYYRGVGGLRGDIGGAGDWKYEVYGQYSRSIGRYRSEQILQDAYDSGYFQYSSCVGTTLPVSGRQCIDIPWADPEFLRGNLTQEQVDFLFDWEEGKTVYTQMTGEFSISGNLFELPAGSVAVAFGGTARRDKINDTPGEITLAANAWGASASGITAGKSDTLEAFGELSVPLLADKPFFEELTLSAAGRVTNVKATRASDGVSDSDNGNWTYKLGLNWAVNDWLRFRGSYGTSFRAPALFEQFLADETSFASQGRLDPCSNWAAGLAAGTTSQRVADNCAADGIPGNYGAGGVSATVISSGGLGVLEAETSKAFVIGTILTPKLTFLGDTDLRIAVDYFDIKVEGEVSQLGARQILFGCYDSEDFANEPLCDLFTRGQNATAIYQINEVFDKYVNIASQRNRGIDVAVNLKHDFGNMGVLTLTADMTWQLKDNFQLLPGSPIESDNGEAGSPKWVGDFRATWAHESGLSLFYGVNVIGATSNQKELEDAFGGPCINSFNRQDTADPSDDLPIYGTYCPDVTASAKFYHNFSVTKEIGDGRFEITAGINNLFDTRPPRVSVLNGNQIGMLGPVIAASQYGFAGRRGFVNLTAKF</sequence>
<dbReference type="RefSeq" id="WP_354144503.1">
    <property type="nucleotide sequence ID" value="NZ_JAZDQV010000005.1"/>
</dbReference>
<comment type="subcellular location">
    <subcellularLocation>
        <location evidence="1 4">Cell outer membrane</location>
    </subcellularLocation>
</comment>
<gene>
    <name evidence="8" type="ORF">VRS74_06845</name>
</gene>
<dbReference type="PANTHER" id="PTHR47234">
    <property type="match status" value="1"/>
</dbReference>
<name>A0ABU7GEG4_9SPHN</name>
<evidence type="ECO:0000256" key="4">
    <source>
        <dbReference type="RuleBase" id="RU003357"/>
    </source>
</evidence>
<dbReference type="PANTHER" id="PTHR47234:SF2">
    <property type="entry name" value="TONB-DEPENDENT RECEPTOR"/>
    <property type="match status" value="1"/>
</dbReference>
<accession>A0ABU7GEG4</accession>
<dbReference type="InterPro" id="IPR036942">
    <property type="entry name" value="Beta-barrel_TonB_sf"/>
</dbReference>
<organism evidence="8 9">
    <name type="scientific">Altererythrobacter litoralis</name>
    <dbReference type="NCBI Taxonomy" id="3113904"/>
    <lineage>
        <taxon>Bacteria</taxon>
        <taxon>Pseudomonadati</taxon>
        <taxon>Pseudomonadota</taxon>
        <taxon>Alphaproteobacteria</taxon>
        <taxon>Sphingomonadales</taxon>
        <taxon>Erythrobacteraceae</taxon>
        <taxon>Altererythrobacter</taxon>
    </lineage>
</organism>
<evidence type="ECO:0000259" key="7">
    <source>
        <dbReference type="Pfam" id="PF07715"/>
    </source>
</evidence>
<feature type="domain" description="TonB-dependent receptor-like beta-barrel" evidence="6">
    <location>
        <begin position="412"/>
        <end position="1011"/>
    </location>
</feature>
<evidence type="ECO:0000256" key="2">
    <source>
        <dbReference type="ARBA" id="ARBA00023136"/>
    </source>
</evidence>
<dbReference type="EMBL" id="JAZDQV010000005">
    <property type="protein sequence ID" value="MEE1877401.1"/>
    <property type="molecule type" value="Genomic_DNA"/>
</dbReference>
<dbReference type="Proteomes" id="UP001343492">
    <property type="component" value="Unassembled WGS sequence"/>
</dbReference>
<keyword evidence="8" id="KW-0675">Receptor</keyword>
<reference evidence="8 9" key="1">
    <citation type="submission" date="2024-01" db="EMBL/GenBank/DDBJ databases">
        <title>The genome sequence of Erythrobacteraceae sp. strain 1XM1-14.</title>
        <authorList>
            <person name="Liu Y."/>
        </authorList>
    </citation>
    <scope>NUCLEOTIDE SEQUENCE [LARGE SCALE GENOMIC DNA]</scope>
    <source>
        <strain evidence="8 9">1XM1-14</strain>
    </source>
</reference>
<evidence type="ECO:0000313" key="8">
    <source>
        <dbReference type="EMBL" id="MEE1877401.1"/>
    </source>
</evidence>
<proteinExistence type="inferred from homology"/>
<feature type="domain" description="TonB-dependent receptor plug" evidence="7">
    <location>
        <begin position="64"/>
        <end position="183"/>
    </location>
</feature>
<keyword evidence="4" id="KW-0798">TonB box</keyword>
<evidence type="ECO:0000259" key="6">
    <source>
        <dbReference type="Pfam" id="PF00593"/>
    </source>
</evidence>
<keyword evidence="3" id="KW-0998">Cell outer membrane</keyword>
<comment type="caution">
    <text evidence="8">The sequence shown here is derived from an EMBL/GenBank/DDBJ whole genome shotgun (WGS) entry which is preliminary data.</text>
</comment>
<feature type="chain" id="PRO_5047024004" evidence="5">
    <location>
        <begin position="32"/>
        <end position="1054"/>
    </location>
</feature>
<dbReference type="Gene3D" id="2.170.130.10">
    <property type="entry name" value="TonB-dependent receptor, plug domain"/>
    <property type="match status" value="1"/>
</dbReference>